<dbReference type="SUPFAM" id="SSF52743">
    <property type="entry name" value="Subtilisin-like"/>
    <property type="match status" value="1"/>
</dbReference>
<evidence type="ECO:0000259" key="5">
    <source>
        <dbReference type="Pfam" id="PF00082"/>
    </source>
</evidence>
<keyword evidence="4" id="KW-0720">Serine protease</keyword>
<feature type="domain" description="Peptidase S8/S53" evidence="5">
    <location>
        <begin position="292"/>
        <end position="488"/>
    </location>
</feature>
<dbReference type="CDD" id="cd00306">
    <property type="entry name" value="Peptidases_S8_S53"/>
    <property type="match status" value="1"/>
</dbReference>
<dbReference type="EMBL" id="JBHRZG010000024">
    <property type="protein sequence ID" value="MFC3835592.1"/>
    <property type="molecule type" value="Genomic_DNA"/>
</dbReference>
<dbReference type="PANTHER" id="PTHR43806">
    <property type="entry name" value="PEPTIDASE S8"/>
    <property type="match status" value="1"/>
</dbReference>
<dbReference type="InterPro" id="IPR050131">
    <property type="entry name" value="Peptidase_S8_subtilisin-like"/>
</dbReference>
<dbReference type="Proteomes" id="UP001595803">
    <property type="component" value="Unassembled WGS sequence"/>
</dbReference>
<dbReference type="Pfam" id="PF00082">
    <property type="entry name" value="Peptidase_S8"/>
    <property type="match status" value="1"/>
</dbReference>
<keyword evidence="2" id="KW-0645">Protease</keyword>
<comment type="similarity">
    <text evidence="1">Belongs to the peptidase S8 family.</text>
</comment>
<evidence type="ECO:0000256" key="4">
    <source>
        <dbReference type="ARBA" id="ARBA00022825"/>
    </source>
</evidence>
<name>A0ABV7ZDW6_9DEIO</name>
<gene>
    <name evidence="6" type="ORF">ACFOSB_22230</name>
</gene>
<proteinExistence type="inferred from homology"/>
<evidence type="ECO:0000313" key="7">
    <source>
        <dbReference type="Proteomes" id="UP001595803"/>
    </source>
</evidence>
<evidence type="ECO:0000256" key="1">
    <source>
        <dbReference type="ARBA" id="ARBA00011073"/>
    </source>
</evidence>
<dbReference type="InterPro" id="IPR000209">
    <property type="entry name" value="Peptidase_S8/S53_dom"/>
</dbReference>
<sequence length="519" mass="55545">MLSGIGMAQQIVQSAFRTVQVGQLGFVQLRSSSGEVALNLGVQSVVARRIPSQQNWYSFAVPKTTPLGYQLLRPASNGAFGGVIIDVQPADPVALGGFNPVAKGRFLLLFSSSAPSRIADLLSPEVVKKHRELARFDTSRVIIQNSPISKIMSLPGRGQVCGKNLYITGDILSSQQSPTLDALRQAATEGQGQHEDLLLVDPTTMPYPSDSSVPTDHVVPTTTEERIKHNLYMWEIIKKPSSIKSSEPPYGHAPLILVLDTAYKYESLIYDEHSTRREVSIRGEGNQIIKKLESSPFHGLQVGRLINSEPFGLAPGRDVRYYGVCAKGRCQLEKIIEAICVGVAEAVSGRKVIINMSFGSQNGKEILLGALKDARDAGVALVASAGNDDRCGSSGTACNQFPAQWFGDPNAAEPWKGGYSVGSMGLTSSIGASSNTLVSRPSVFAPGVFYLPAKEAGRAADLRLYVGSSFATPILSAALALWSECQPPGTPWPMAKNIADWKQGGDGVLNLDTMLSACK</sequence>
<dbReference type="EC" id="3.4.-.-" evidence="6"/>
<dbReference type="InterPro" id="IPR036852">
    <property type="entry name" value="Peptidase_S8/S53_dom_sf"/>
</dbReference>
<keyword evidence="3 6" id="KW-0378">Hydrolase</keyword>
<evidence type="ECO:0000313" key="6">
    <source>
        <dbReference type="EMBL" id="MFC3835592.1"/>
    </source>
</evidence>
<dbReference type="GO" id="GO:0016787">
    <property type="term" value="F:hydrolase activity"/>
    <property type="evidence" value="ECO:0007669"/>
    <property type="project" value="UniProtKB-KW"/>
</dbReference>
<keyword evidence="7" id="KW-1185">Reference proteome</keyword>
<dbReference type="PANTHER" id="PTHR43806:SF11">
    <property type="entry name" value="CEREVISIN-RELATED"/>
    <property type="match status" value="1"/>
</dbReference>
<dbReference type="Gene3D" id="3.40.50.200">
    <property type="entry name" value="Peptidase S8/S53 domain"/>
    <property type="match status" value="1"/>
</dbReference>
<protein>
    <submittedName>
        <fullName evidence="6">S8/S53 family peptidase</fullName>
        <ecNumber evidence="6">3.4.-.-</ecNumber>
    </submittedName>
</protein>
<accession>A0ABV7ZDW6</accession>
<evidence type="ECO:0000256" key="2">
    <source>
        <dbReference type="ARBA" id="ARBA00022670"/>
    </source>
</evidence>
<organism evidence="6 7">
    <name type="scientific">Deinococcus rufus</name>
    <dbReference type="NCBI Taxonomy" id="2136097"/>
    <lineage>
        <taxon>Bacteria</taxon>
        <taxon>Thermotogati</taxon>
        <taxon>Deinococcota</taxon>
        <taxon>Deinococci</taxon>
        <taxon>Deinococcales</taxon>
        <taxon>Deinococcaceae</taxon>
        <taxon>Deinococcus</taxon>
    </lineage>
</organism>
<comment type="caution">
    <text evidence="6">The sequence shown here is derived from an EMBL/GenBank/DDBJ whole genome shotgun (WGS) entry which is preliminary data.</text>
</comment>
<evidence type="ECO:0000256" key="3">
    <source>
        <dbReference type="ARBA" id="ARBA00022801"/>
    </source>
</evidence>
<reference evidence="7" key="1">
    <citation type="journal article" date="2019" name="Int. J. Syst. Evol. Microbiol.">
        <title>The Global Catalogue of Microorganisms (GCM) 10K type strain sequencing project: providing services to taxonomists for standard genome sequencing and annotation.</title>
        <authorList>
            <consortium name="The Broad Institute Genomics Platform"/>
            <consortium name="The Broad Institute Genome Sequencing Center for Infectious Disease"/>
            <person name="Wu L."/>
            <person name="Ma J."/>
        </authorList>
    </citation>
    <scope>NUCLEOTIDE SEQUENCE [LARGE SCALE GENOMIC DNA]</scope>
    <source>
        <strain evidence="7">CCTCC AB 2017081</strain>
    </source>
</reference>
<dbReference type="RefSeq" id="WP_322474454.1">
    <property type="nucleotide sequence ID" value="NZ_JBHRZG010000024.1"/>
</dbReference>